<feature type="compositionally biased region" description="Polar residues" evidence="1">
    <location>
        <begin position="305"/>
        <end position="327"/>
    </location>
</feature>
<keyword evidence="4" id="KW-1185">Reference proteome</keyword>
<evidence type="ECO:0000256" key="1">
    <source>
        <dbReference type="SAM" id="MobiDB-lite"/>
    </source>
</evidence>
<dbReference type="SUPFAM" id="SSF57756">
    <property type="entry name" value="Retrovirus zinc finger-like domains"/>
    <property type="match status" value="1"/>
</dbReference>
<comment type="caution">
    <text evidence="3">The sequence shown here is derived from an EMBL/GenBank/DDBJ whole genome shotgun (WGS) entry which is preliminary data.</text>
</comment>
<dbReference type="InterPro" id="IPR005162">
    <property type="entry name" value="Retrotrans_gag_dom"/>
</dbReference>
<evidence type="ECO:0000313" key="4">
    <source>
        <dbReference type="Proteomes" id="UP001634393"/>
    </source>
</evidence>
<dbReference type="Proteomes" id="UP001634393">
    <property type="component" value="Unassembled WGS sequence"/>
</dbReference>
<feature type="compositionally biased region" description="Polar residues" evidence="1">
    <location>
        <begin position="10"/>
        <end position="32"/>
    </location>
</feature>
<dbReference type="EMBL" id="JBJXBP010000004">
    <property type="protein sequence ID" value="KAL3834244.1"/>
    <property type="molecule type" value="Genomic_DNA"/>
</dbReference>
<dbReference type="Gene3D" id="4.10.60.10">
    <property type="entry name" value="Zinc finger, CCHC-type"/>
    <property type="match status" value="1"/>
</dbReference>
<feature type="domain" description="Retrotransposon gag" evidence="2">
    <location>
        <begin position="145"/>
        <end position="241"/>
    </location>
</feature>
<feature type="compositionally biased region" description="Polar residues" evidence="1">
    <location>
        <begin position="48"/>
        <end position="61"/>
    </location>
</feature>
<dbReference type="Pfam" id="PF03732">
    <property type="entry name" value="Retrotrans_gag"/>
    <property type="match status" value="1"/>
</dbReference>
<accession>A0ABD3TBB8</accession>
<reference evidence="3 4" key="1">
    <citation type="submission" date="2024-12" db="EMBL/GenBank/DDBJ databases">
        <title>The unique morphological basis and parallel evolutionary history of personate flowers in Penstemon.</title>
        <authorList>
            <person name="Depatie T.H."/>
            <person name="Wessinger C.A."/>
        </authorList>
    </citation>
    <scope>NUCLEOTIDE SEQUENCE [LARGE SCALE GENOMIC DNA]</scope>
    <source>
        <strain evidence="3">WTNN_2</strain>
        <tissue evidence="3">Leaf</tissue>
    </source>
</reference>
<dbReference type="AlphaFoldDB" id="A0ABD3TBB8"/>
<dbReference type="InterPro" id="IPR036875">
    <property type="entry name" value="Znf_CCHC_sf"/>
</dbReference>
<evidence type="ECO:0000313" key="3">
    <source>
        <dbReference type="EMBL" id="KAL3834244.1"/>
    </source>
</evidence>
<feature type="compositionally biased region" description="Polar residues" evidence="1">
    <location>
        <begin position="370"/>
        <end position="385"/>
    </location>
</feature>
<proteinExistence type="predicted"/>
<feature type="region of interest" description="Disordered" evidence="1">
    <location>
        <begin position="283"/>
        <end position="328"/>
    </location>
</feature>
<sequence>MGRPGRPRKQTTSVPEVPPTTFSPTVQTNETPTQDEDVPNHEQDHVTPETTNGQPPFSRNGGSELPQMFTFMQQYMEFCQQQSQANISTNLPVQTTTDQTLERFLRFQPPKFFGEPDDQKAELWLSEMENIFCVLNYTDAQKINLATFRLEDSARHWWRVVEERWRVEDTPRMWDNFVIEFNTKFIPQVVRNRREREFMDLTQSMLTVSQYEARFTRLIQYAPHYQNDEDRKVRKFIEGLKLELRWALLSTDITTYSKAVEKALQVESEMKELMKFEHLKRNRPSSSKWENVGRFDQGKKYPKTGHSNFRKPNNNRARPTNHQTKPTQIGPCNFCGHPSHNEASCWKKNGRCIACGSEQHQIKDCPRARNPSSAPQGKQGGPSNSRTERPKIPACVYALEGNKEAIDPSAVVEVCSNAIWINKCTGYFHGYDASNIQTLLGQLCSNIHR</sequence>
<feature type="compositionally biased region" description="Basic and acidic residues" evidence="1">
    <location>
        <begin position="38"/>
        <end position="47"/>
    </location>
</feature>
<organism evidence="3 4">
    <name type="scientific">Penstemon smallii</name>
    <dbReference type="NCBI Taxonomy" id="265156"/>
    <lineage>
        <taxon>Eukaryota</taxon>
        <taxon>Viridiplantae</taxon>
        <taxon>Streptophyta</taxon>
        <taxon>Embryophyta</taxon>
        <taxon>Tracheophyta</taxon>
        <taxon>Spermatophyta</taxon>
        <taxon>Magnoliopsida</taxon>
        <taxon>eudicotyledons</taxon>
        <taxon>Gunneridae</taxon>
        <taxon>Pentapetalae</taxon>
        <taxon>asterids</taxon>
        <taxon>lamiids</taxon>
        <taxon>Lamiales</taxon>
        <taxon>Plantaginaceae</taxon>
        <taxon>Cheloneae</taxon>
        <taxon>Penstemon</taxon>
    </lineage>
</organism>
<dbReference type="PANTHER" id="PTHR34482">
    <property type="entry name" value="DNA DAMAGE-INDUCIBLE PROTEIN 1-LIKE"/>
    <property type="match status" value="1"/>
</dbReference>
<evidence type="ECO:0000259" key="2">
    <source>
        <dbReference type="Pfam" id="PF03732"/>
    </source>
</evidence>
<name>A0ABD3TBB8_9LAMI</name>
<dbReference type="PANTHER" id="PTHR34482:SF36">
    <property type="entry name" value="RETROTRANSPOSON GAG DOMAIN-CONTAINING PROTEIN"/>
    <property type="match status" value="1"/>
</dbReference>
<gene>
    <name evidence="3" type="ORF">ACJIZ3_008980</name>
</gene>
<protein>
    <recommendedName>
        <fullName evidence="2">Retrotransposon gag domain-containing protein</fullName>
    </recommendedName>
</protein>
<feature type="region of interest" description="Disordered" evidence="1">
    <location>
        <begin position="1"/>
        <end position="64"/>
    </location>
</feature>
<feature type="region of interest" description="Disordered" evidence="1">
    <location>
        <begin position="364"/>
        <end position="389"/>
    </location>
</feature>